<dbReference type="Proteomes" id="UP001607303">
    <property type="component" value="Unassembled WGS sequence"/>
</dbReference>
<evidence type="ECO:0000256" key="1">
    <source>
        <dbReference type="ARBA" id="ARBA00038508"/>
    </source>
</evidence>
<reference evidence="3 4" key="1">
    <citation type="journal article" date="2024" name="Ann. Entomol. Soc. Am.">
        <title>Genomic analyses of the southern and eastern yellowjacket wasps (Hymenoptera: Vespidae) reveal evolutionary signatures of social life.</title>
        <authorList>
            <person name="Catto M.A."/>
            <person name="Caine P.B."/>
            <person name="Orr S.E."/>
            <person name="Hunt B.G."/>
            <person name="Goodisman M.A.D."/>
        </authorList>
    </citation>
    <scope>NUCLEOTIDE SEQUENCE [LARGE SCALE GENOMIC DNA]</scope>
    <source>
        <strain evidence="3">232</strain>
        <tissue evidence="3">Head and thorax</tissue>
    </source>
</reference>
<comment type="caution">
    <text evidence="3">The sequence shown here is derived from an EMBL/GenBank/DDBJ whole genome shotgun (WGS) entry which is preliminary data.</text>
</comment>
<keyword evidence="4" id="KW-1185">Reference proteome</keyword>
<gene>
    <name evidence="3" type="ORF">V1477_012573</name>
</gene>
<dbReference type="PANTHER" id="PTHR15615:SF108">
    <property type="entry name" value="PROTEIN CNPPD1"/>
    <property type="match status" value="1"/>
</dbReference>
<comment type="similarity">
    <text evidence="1">Belongs to the CNPPD1 family.</text>
</comment>
<dbReference type="InterPro" id="IPR013922">
    <property type="entry name" value="Cyclin_PHO80-like"/>
</dbReference>
<evidence type="ECO:0000256" key="2">
    <source>
        <dbReference type="ARBA" id="ARBA00040808"/>
    </source>
</evidence>
<protein>
    <recommendedName>
        <fullName evidence="2">Protein CNPPD1</fullName>
    </recommendedName>
</protein>
<name>A0ABD2BTX7_VESMC</name>
<proteinExistence type="inferred from homology"/>
<dbReference type="Gene3D" id="1.10.472.10">
    <property type="entry name" value="Cyclin-like"/>
    <property type="match status" value="1"/>
</dbReference>
<evidence type="ECO:0000313" key="4">
    <source>
        <dbReference type="Proteomes" id="UP001607303"/>
    </source>
</evidence>
<dbReference type="Pfam" id="PF08613">
    <property type="entry name" value="Cyclin"/>
    <property type="match status" value="1"/>
</dbReference>
<accession>A0ABD2BTX7</accession>
<evidence type="ECO:0000313" key="3">
    <source>
        <dbReference type="EMBL" id="KAL2736064.1"/>
    </source>
</evidence>
<sequence>MTKNYSKETSIPSKLKGPNDHNEFLNRITKSLYYFEFPMTDCLSLPVTEMAAELFTGVNHTLERLDVEEASKISRNACVSPCSLILALLYLEKLKDCNPEYLQQVAPSKLFLVSLMVATKFLNDDGEEDQVFNTEWALSSNLTILQINQLEKEFLNAIDWSVYVQNQDFWKRLQKLEKDIAYKEAQKRGWFSYTELSCLMDSVQLLAVVYEFINISSVCLVAYTIGVVTILGSAIVTSHLPGTHLSSTVLRNTENITNISIDTEIEKERINQDIEIPDIFTTMDFIHATKSDKICEKNEVVSISWKCWIHSMATWLPEDTYLKSQPMNQLHFTDYITFSTISKFILDTNSSTELILQ</sequence>
<dbReference type="CDD" id="cd20557">
    <property type="entry name" value="CYCLIN_ScPCL1-like"/>
    <property type="match status" value="1"/>
</dbReference>
<organism evidence="3 4">
    <name type="scientific">Vespula maculifrons</name>
    <name type="common">Eastern yellow jacket</name>
    <name type="synonym">Wasp</name>
    <dbReference type="NCBI Taxonomy" id="7453"/>
    <lineage>
        <taxon>Eukaryota</taxon>
        <taxon>Metazoa</taxon>
        <taxon>Ecdysozoa</taxon>
        <taxon>Arthropoda</taxon>
        <taxon>Hexapoda</taxon>
        <taxon>Insecta</taxon>
        <taxon>Pterygota</taxon>
        <taxon>Neoptera</taxon>
        <taxon>Endopterygota</taxon>
        <taxon>Hymenoptera</taxon>
        <taxon>Apocrita</taxon>
        <taxon>Aculeata</taxon>
        <taxon>Vespoidea</taxon>
        <taxon>Vespidae</taxon>
        <taxon>Vespinae</taxon>
        <taxon>Vespula</taxon>
    </lineage>
</organism>
<dbReference type="AlphaFoldDB" id="A0ABD2BTX7"/>
<dbReference type="EMBL" id="JAYRBN010000066">
    <property type="protein sequence ID" value="KAL2736064.1"/>
    <property type="molecule type" value="Genomic_DNA"/>
</dbReference>
<dbReference type="PANTHER" id="PTHR15615">
    <property type="match status" value="1"/>
</dbReference>